<gene>
    <name evidence="2" type="ORF">UFOPK1619_00850</name>
</gene>
<keyword evidence="1" id="KW-0472">Membrane</keyword>
<accession>A0A6J6DZK1</accession>
<feature type="transmembrane region" description="Helical" evidence="1">
    <location>
        <begin position="21"/>
        <end position="44"/>
    </location>
</feature>
<dbReference type="EMBL" id="CAEZTI010000172">
    <property type="protein sequence ID" value="CAB4569620.1"/>
    <property type="molecule type" value="Genomic_DNA"/>
</dbReference>
<organism evidence="2">
    <name type="scientific">freshwater metagenome</name>
    <dbReference type="NCBI Taxonomy" id="449393"/>
    <lineage>
        <taxon>unclassified sequences</taxon>
        <taxon>metagenomes</taxon>
        <taxon>ecological metagenomes</taxon>
    </lineage>
</organism>
<protein>
    <submittedName>
        <fullName evidence="2">Unannotated protein</fullName>
    </submittedName>
</protein>
<keyword evidence="1" id="KW-0812">Transmembrane</keyword>
<feature type="transmembrane region" description="Helical" evidence="1">
    <location>
        <begin position="50"/>
        <end position="75"/>
    </location>
</feature>
<sequence>MSEDLNDAVRIKRARIAKYNLLANRIGYLFWAVAISCFVMAFAFGFKGPLVTAVTVFIIIGSILLAPSIVIGYAVKAAEREDRENGL</sequence>
<evidence type="ECO:0000313" key="2">
    <source>
        <dbReference type="EMBL" id="CAB4569620.1"/>
    </source>
</evidence>
<evidence type="ECO:0000256" key="1">
    <source>
        <dbReference type="SAM" id="Phobius"/>
    </source>
</evidence>
<keyword evidence="1" id="KW-1133">Transmembrane helix</keyword>
<reference evidence="2" key="1">
    <citation type="submission" date="2020-05" db="EMBL/GenBank/DDBJ databases">
        <authorList>
            <person name="Chiriac C."/>
            <person name="Salcher M."/>
            <person name="Ghai R."/>
            <person name="Kavagutti S V."/>
        </authorList>
    </citation>
    <scope>NUCLEOTIDE SEQUENCE</scope>
</reference>
<dbReference type="AlphaFoldDB" id="A0A6J6DZK1"/>
<name>A0A6J6DZK1_9ZZZZ</name>
<proteinExistence type="predicted"/>